<evidence type="ECO:0000313" key="2">
    <source>
        <dbReference type="Proteomes" id="UP000245626"/>
    </source>
</evidence>
<dbReference type="EMBL" id="KZ820153">
    <property type="protein sequence ID" value="PWN48711.1"/>
    <property type="molecule type" value="Genomic_DNA"/>
</dbReference>
<accession>A0ACD0NSC2</accession>
<proteinExistence type="predicted"/>
<name>A0ACD0NSC2_9BASI</name>
<evidence type="ECO:0000313" key="1">
    <source>
        <dbReference type="EMBL" id="PWN48711.1"/>
    </source>
</evidence>
<keyword evidence="2" id="KW-1185">Reference proteome</keyword>
<organism evidence="1 2">
    <name type="scientific">Violaceomyces palustris</name>
    <dbReference type="NCBI Taxonomy" id="1673888"/>
    <lineage>
        <taxon>Eukaryota</taxon>
        <taxon>Fungi</taxon>
        <taxon>Dikarya</taxon>
        <taxon>Basidiomycota</taxon>
        <taxon>Ustilaginomycotina</taxon>
        <taxon>Ustilaginomycetes</taxon>
        <taxon>Violaceomycetales</taxon>
        <taxon>Violaceomycetaceae</taxon>
        <taxon>Violaceomyces</taxon>
    </lineage>
</organism>
<reference evidence="1 2" key="1">
    <citation type="journal article" date="2018" name="Mol. Biol. Evol.">
        <title>Broad Genomic Sampling Reveals a Smut Pathogenic Ancestry of the Fungal Clade Ustilaginomycotina.</title>
        <authorList>
            <person name="Kijpornyongpan T."/>
            <person name="Mondo S.J."/>
            <person name="Barry K."/>
            <person name="Sandor L."/>
            <person name="Lee J."/>
            <person name="Lipzen A."/>
            <person name="Pangilinan J."/>
            <person name="LaButti K."/>
            <person name="Hainaut M."/>
            <person name="Henrissat B."/>
            <person name="Grigoriev I.V."/>
            <person name="Spatafora J.W."/>
            <person name="Aime M.C."/>
        </authorList>
    </citation>
    <scope>NUCLEOTIDE SEQUENCE [LARGE SCALE GENOMIC DNA]</scope>
    <source>
        <strain evidence="1 2">SA 807</strain>
    </source>
</reference>
<dbReference type="Proteomes" id="UP000245626">
    <property type="component" value="Unassembled WGS sequence"/>
</dbReference>
<gene>
    <name evidence="1" type="ORF">IE53DRAFT_347023</name>
</gene>
<sequence>MSPSTTSSSTPASEAFLPQSPTTNQRSKFDPQSTLSSTLSHLLDSKLKNQSWDKNDKEKNRSLSKSIAEAAKATMLEIQPKGFKYVVQTQLQENLGQGGRADLACHWEDTDSVTQEIFANDSLICTVICFAIRVA</sequence>
<protein>
    <submittedName>
        <fullName evidence="1">Uncharacterized protein</fullName>
    </submittedName>
</protein>